<dbReference type="KEGG" id="tel:tlr0537"/>
<dbReference type="Pfam" id="PF12787">
    <property type="entry name" value="EcsC"/>
    <property type="match status" value="1"/>
</dbReference>
<keyword evidence="2" id="KW-1185">Reference proteome</keyword>
<dbReference type="AlphaFoldDB" id="Q8DLF6"/>
<dbReference type="EMBL" id="BA000039">
    <property type="protein sequence ID" value="BAC08089.1"/>
    <property type="molecule type" value="Genomic_DNA"/>
</dbReference>
<organism evidence="1 2">
    <name type="scientific">Thermosynechococcus vestitus (strain NIES-2133 / IAM M-273 / BP-1)</name>
    <dbReference type="NCBI Taxonomy" id="197221"/>
    <lineage>
        <taxon>Bacteria</taxon>
        <taxon>Bacillati</taxon>
        <taxon>Cyanobacteriota</taxon>
        <taxon>Cyanophyceae</taxon>
        <taxon>Acaryochloridales</taxon>
        <taxon>Thermosynechococcaceae</taxon>
        <taxon>Thermosynechococcus</taxon>
    </lineage>
</organism>
<evidence type="ECO:0000313" key="1">
    <source>
        <dbReference type="EMBL" id="BAC08089.1"/>
    </source>
</evidence>
<name>Q8DLF6_THEVB</name>
<dbReference type="EnsemblBacteria" id="BAC08089">
    <property type="protein sequence ID" value="BAC08089"/>
    <property type="gene ID" value="BAC08089"/>
</dbReference>
<dbReference type="InterPro" id="IPR024787">
    <property type="entry name" value="EcsC"/>
</dbReference>
<dbReference type="eggNOG" id="COG2217">
    <property type="taxonomic scope" value="Bacteria"/>
</dbReference>
<reference evidence="1 2" key="1">
    <citation type="journal article" date="2002" name="DNA Res.">
        <title>Complete genome structure of the thermophilic cyanobacterium Thermosynechococcus elongatus BP-1.</title>
        <authorList>
            <person name="Nakamura Y."/>
            <person name="Kaneko T."/>
            <person name="Sato S."/>
            <person name="Ikeuchi M."/>
            <person name="Katoh H."/>
            <person name="Sasamoto S."/>
            <person name="Watanabe A."/>
            <person name="Iriguchi M."/>
            <person name="Kawashima K."/>
            <person name="Kimura T."/>
            <person name="Kishida Y."/>
            <person name="Kiyokawa C."/>
            <person name="Kohara M."/>
            <person name="Matsumoto M."/>
            <person name="Matsuno A."/>
            <person name="Nakazaki N."/>
            <person name="Shimpo S."/>
            <person name="Sugimoto M."/>
            <person name="Takeuchi C."/>
            <person name="Yamada M."/>
            <person name="Tabata S."/>
        </authorList>
    </citation>
    <scope>NUCLEOTIDE SEQUENCE [LARGE SCALE GENOMIC DNA]</scope>
    <source>
        <strain evidence="2">IAM M-273 / NIES-2133 / BP-1</strain>
    </source>
</reference>
<accession>Q8DLF6</accession>
<gene>
    <name evidence="1" type="ordered locus">tlr0537</name>
</gene>
<dbReference type="STRING" id="197221.gene:10747127"/>
<dbReference type="Proteomes" id="UP000000440">
    <property type="component" value="Chromosome"/>
</dbReference>
<proteinExistence type="predicted"/>
<protein>
    <submittedName>
        <fullName evidence="1">Tlr0537 protein</fullName>
    </submittedName>
</protein>
<sequence length="284" mass="31011">MAPMNRRRALTDYERQQIRNISAWLREETTPLQQAVQCVNAAVERHICGMLSPEHLATLRKAGELLLANSDHAWQHLKQRLGSGQIPVEHWQDMKDQPLEVCDRLQGSVAGAALTKAAVAALITAPLDFLGELVDVGFALLLGLKIIQEVGLCYGFGSETSVERHILWGTLRISFAATGKERQHLLLSLLHPSEENERGAIAGLLEDSAFEVFSDNTAEAVLSRALVTLSEELSGELIPMIGIALGVLESETFACQVATTARYVNQLRWLLRAHGGSGVDLACS</sequence>
<evidence type="ECO:0000313" key="2">
    <source>
        <dbReference type="Proteomes" id="UP000000440"/>
    </source>
</evidence>